<feature type="domain" description="Ty3 transposon capsid-like protein" evidence="3">
    <location>
        <begin position="68"/>
        <end position="146"/>
    </location>
</feature>
<gene>
    <name evidence="4" type="ORF">Tci_677161</name>
</gene>
<dbReference type="InterPro" id="IPR045358">
    <property type="entry name" value="Ty3_capsid"/>
</dbReference>
<sequence length="154" mass="16965">EEPSIHPASAPRSNDPYAMVRDVAIAARDDDGDDTAVAEALEADRATRNNPNVDGRSGGNGGQRGAPSVQECAFTGFMKKMMMEEFCLSEEIQRLENELRSLKLRDTNIASYTQRFNELALLCPKAVLSEKKKVELYIKGLPKNIKGKQLPLSP</sequence>
<keyword evidence="4" id="KW-0548">Nucleotidyltransferase</keyword>
<keyword evidence="1" id="KW-0175">Coiled coil</keyword>
<feature type="coiled-coil region" evidence="1">
    <location>
        <begin position="78"/>
        <end position="105"/>
    </location>
</feature>
<protein>
    <submittedName>
        <fullName evidence="4">Reverse transcriptase domain-containing protein</fullName>
    </submittedName>
</protein>
<feature type="region of interest" description="Disordered" evidence="2">
    <location>
        <begin position="28"/>
        <end position="69"/>
    </location>
</feature>
<feature type="non-terminal residue" evidence="4">
    <location>
        <position position="1"/>
    </location>
</feature>
<keyword evidence="4" id="KW-0808">Transferase</keyword>
<dbReference type="EMBL" id="BKCJ010541681">
    <property type="protein sequence ID" value="GFB05190.1"/>
    <property type="molecule type" value="Genomic_DNA"/>
</dbReference>
<feature type="non-terminal residue" evidence="4">
    <location>
        <position position="154"/>
    </location>
</feature>
<evidence type="ECO:0000259" key="3">
    <source>
        <dbReference type="Pfam" id="PF19259"/>
    </source>
</evidence>
<dbReference type="Pfam" id="PF19259">
    <property type="entry name" value="Ty3_capsid"/>
    <property type="match status" value="1"/>
</dbReference>
<keyword evidence="4" id="KW-0695">RNA-directed DNA polymerase</keyword>
<proteinExistence type="predicted"/>
<evidence type="ECO:0000256" key="1">
    <source>
        <dbReference type="SAM" id="Coils"/>
    </source>
</evidence>
<organism evidence="4">
    <name type="scientific">Tanacetum cinerariifolium</name>
    <name type="common">Dalmatian daisy</name>
    <name type="synonym">Chrysanthemum cinerariifolium</name>
    <dbReference type="NCBI Taxonomy" id="118510"/>
    <lineage>
        <taxon>Eukaryota</taxon>
        <taxon>Viridiplantae</taxon>
        <taxon>Streptophyta</taxon>
        <taxon>Embryophyta</taxon>
        <taxon>Tracheophyta</taxon>
        <taxon>Spermatophyta</taxon>
        <taxon>Magnoliopsida</taxon>
        <taxon>eudicotyledons</taxon>
        <taxon>Gunneridae</taxon>
        <taxon>Pentapetalae</taxon>
        <taxon>asterids</taxon>
        <taxon>campanulids</taxon>
        <taxon>Asterales</taxon>
        <taxon>Asteraceae</taxon>
        <taxon>Asteroideae</taxon>
        <taxon>Anthemideae</taxon>
        <taxon>Anthemidinae</taxon>
        <taxon>Tanacetum</taxon>
    </lineage>
</organism>
<accession>A0A699KTL4</accession>
<reference evidence="4" key="1">
    <citation type="journal article" date="2019" name="Sci. Rep.">
        <title>Draft genome of Tanacetum cinerariifolium, the natural source of mosquito coil.</title>
        <authorList>
            <person name="Yamashiro T."/>
            <person name="Shiraishi A."/>
            <person name="Satake H."/>
            <person name="Nakayama K."/>
        </authorList>
    </citation>
    <scope>NUCLEOTIDE SEQUENCE</scope>
</reference>
<dbReference type="AlphaFoldDB" id="A0A699KTL4"/>
<evidence type="ECO:0000256" key="2">
    <source>
        <dbReference type="SAM" id="MobiDB-lite"/>
    </source>
</evidence>
<evidence type="ECO:0000313" key="4">
    <source>
        <dbReference type="EMBL" id="GFB05190.1"/>
    </source>
</evidence>
<name>A0A699KTL4_TANCI</name>
<comment type="caution">
    <text evidence="4">The sequence shown here is derived from an EMBL/GenBank/DDBJ whole genome shotgun (WGS) entry which is preliminary data.</text>
</comment>
<dbReference type="GO" id="GO:0003964">
    <property type="term" value="F:RNA-directed DNA polymerase activity"/>
    <property type="evidence" value="ECO:0007669"/>
    <property type="project" value="UniProtKB-KW"/>
</dbReference>